<comment type="catalytic activity">
    <reaction evidence="6 7">
        <text>cytidine(34) in tRNA(Ile2) + L-lysine + ATP = lysidine(34) in tRNA(Ile2) + AMP + diphosphate + H(+)</text>
        <dbReference type="Rhea" id="RHEA:43744"/>
        <dbReference type="Rhea" id="RHEA-COMP:10625"/>
        <dbReference type="Rhea" id="RHEA-COMP:10670"/>
        <dbReference type="ChEBI" id="CHEBI:15378"/>
        <dbReference type="ChEBI" id="CHEBI:30616"/>
        <dbReference type="ChEBI" id="CHEBI:32551"/>
        <dbReference type="ChEBI" id="CHEBI:33019"/>
        <dbReference type="ChEBI" id="CHEBI:82748"/>
        <dbReference type="ChEBI" id="CHEBI:83665"/>
        <dbReference type="ChEBI" id="CHEBI:456215"/>
        <dbReference type="EC" id="6.3.4.19"/>
    </reaction>
</comment>
<evidence type="ECO:0000259" key="9">
    <source>
        <dbReference type="Pfam" id="PF09179"/>
    </source>
</evidence>
<dbReference type="PANTHER" id="PTHR43033:SF1">
    <property type="entry name" value="TRNA(ILE)-LYSIDINE SYNTHASE-RELATED"/>
    <property type="match status" value="1"/>
</dbReference>
<dbReference type="Proteomes" id="UP000254159">
    <property type="component" value="Unassembled WGS sequence"/>
</dbReference>
<keyword evidence="2 7" id="KW-0436">Ligase</keyword>
<dbReference type="EMBL" id="UGCD01000002">
    <property type="protein sequence ID" value="STI19658.1"/>
    <property type="molecule type" value="Genomic_DNA"/>
</dbReference>
<dbReference type="InterPro" id="IPR015262">
    <property type="entry name" value="tRNA_Ile_lys_synt_subst-bd"/>
</dbReference>
<dbReference type="Gene3D" id="1.20.59.20">
    <property type="match status" value="1"/>
</dbReference>
<keyword evidence="5 7" id="KW-0067">ATP-binding</keyword>
<gene>
    <name evidence="7 10" type="primary">tilS</name>
    <name evidence="10" type="ORF">NCTC10865_05041</name>
</gene>
<dbReference type="InterPro" id="IPR012795">
    <property type="entry name" value="tRNA_Ile_lys_synt_N"/>
</dbReference>
<dbReference type="InterPro" id="IPR014729">
    <property type="entry name" value="Rossmann-like_a/b/a_fold"/>
</dbReference>
<dbReference type="InterPro" id="IPR011063">
    <property type="entry name" value="TilS/TtcA_N"/>
</dbReference>
<protein>
    <recommendedName>
        <fullName evidence="7">tRNA(Ile)-lysidine synthase</fullName>
        <ecNumber evidence="7">6.3.4.19</ecNumber>
    </recommendedName>
    <alternativeName>
        <fullName evidence="7">tRNA(Ile)-2-lysyl-cytidine synthase</fullName>
    </alternativeName>
    <alternativeName>
        <fullName evidence="7">tRNA(Ile)-lysidine synthetase</fullName>
    </alternativeName>
</protein>
<dbReference type="GO" id="GO:0005737">
    <property type="term" value="C:cytoplasm"/>
    <property type="evidence" value="ECO:0007669"/>
    <property type="project" value="UniProtKB-SubCell"/>
</dbReference>
<evidence type="ECO:0000256" key="7">
    <source>
        <dbReference type="HAMAP-Rule" id="MF_01161"/>
    </source>
</evidence>
<dbReference type="AlphaFoldDB" id="A0A376RNM2"/>
<dbReference type="PANTHER" id="PTHR43033">
    <property type="entry name" value="TRNA(ILE)-LYSIDINE SYNTHASE-RELATED"/>
    <property type="match status" value="1"/>
</dbReference>
<feature type="binding site" evidence="7">
    <location>
        <begin position="20"/>
        <end position="25"/>
    </location>
    <ligand>
        <name>ATP</name>
        <dbReference type="ChEBI" id="CHEBI:30616"/>
    </ligand>
</feature>
<comment type="domain">
    <text evidence="7">The N-terminal region contains the highly conserved SGGXDS motif, predicted to be a P-loop motif involved in ATP binding.</text>
</comment>
<organism evidence="10 11">
    <name type="scientific">Escherichia coli</name>
    <dbReference type="NCBI Taxonomy" id="562"/>
    <lineage>
        <taxon>Bacteria</taxon>
        <taxon>Pseudomonadati</taxon>
        <taxon>Pseudomonadota</taxon>
        <taxon>Gammaproteobacteria</taxon>
        <taxon>Enterobacterales</taxon>
        <taxon>Enterobacteriaceae</taxon>
        <taxon>Escherichia</taxon>
    </lineage>
</organism>
<evidence type="ECO:0000313" key="11">
    <source>
        <dbReference type="Proteomes" id="UP000254159"/>
    </source>
</evidence>
<comment type="similarity">
    <text evidence="7">Belongs to the tRNA(Ile)-lysidine synthase family.</text>
</comment>
<feature type="domain" description="tRNA(Ile)-lysidine synthase substrate-binding" evidence="9">
    <location>
        <begin position="241"/>
        <end position="297"/>
    </location>
</feature>
<dbReference type="Pfam" id="PF09179">
    <property type="entry name" value="TilS"/>
    <property type="match status" value="1"/>
</dbReference>
<name>A0A376RNM2_ECOLX</name>
<evidence type="ECO:0000256" key="4">
    <source>
        <dbReference type="ARBA" id="ARBA00022741"/>
    </source>
</evidence>
<dbReference type="Pfam" id="PF01171">
    <property type="entry name" value="ATP_bind_3"/>
    <property type="match status" value="1"/>
</dbReference>
<feature type="domain" description="tRNA(Ile)-lysidine/2-thiocytidine synthase N-terminal" evidence="8">
    <location>
        <begin position="14"/>
        <end position="191"/>
    </location>
</feature>
<sequence length="376" mass="42076">MTLTLNRQLLTLRQILVAFSGGLDSTVLLHQLVQWRTENPGVTLRAIHVHHGLSANADAWVRHCENICQQWQVPLVVERVQLAQEGLGIEAQARQARYQAFARTLLPGEVLVTAQHLDDQCETFLLALKRGSGPAGLSAMAEVSEFAGTRLIRPLLARTRGELAQWALAHGLRWIEDESNQDDSYDRNFLRLRVVPLLQQRWPHFAEATARSAALCAEQESLLDELLADDIAHCQKPQGTLQIAPMLAMSDARRAAIIRRWLAGKNAPMPSRDALVRIWQEVALAREDASPCYAWARLKSAAISRNCGGLNPSPGKVKPLCRGRRGYNRWNYRRGWEAYSLLREAIFALRVQTKRSACVSKRQDCCILSVATADVS</sequence>
<keyword evidence="4 7" id="KW-0547">Nucleotide-binding</keyword>
<dbReference type="Gene3D" id="3.40.50.620">
    <property type="entry name" value="HUPs"/>
    <property type="match status" value="1"/>
</dbReference>
<dbReference type="GO" id="GO:0032267">
    <property type="term" value="F:tRNA(Ile)-lysidine synthase activity"/>
    <property type="evidence" value="ECO:0007669"/>
    <property type="project" value="UniProtKB-EC"/>
</dbReference>
<proteinExistence type="inferred from homology"/>
<evidence type="ECO:0000256" key="2">
    <source>
        <dbReference type="ARBA" id="ARBA00022598"/>
    </source>
</evidence>
<comment type="function">
    <text evidence="7">Ligates lysine onto the cytidine present at position 34 of the AUA codon-specific tRNA(Ile) that contains the anticodon CAU, in an ATP-dependent manner. Cytidine is converted to lysidine, thus changing the amino acid specificity of the tRNA from methionine to isoleucine.</text>
</comment>
<evidence type="ECO:0000256" key="3">
    <source>
        <dbReference type="ARBA" id="ARBA00022694"/>
    </source>
</evidence>
<keyword evidence="1 7" id="KW-0963">Cytoplasm</keyword>
<evidence type="ECO:0000256" key="1">
    <source>
        <dbReference type="ARBA" id="ARBA00022490"/>
    </source>
</evidence>
<evidence type="ECO:0000256" key="6">
    <source>
        <dbReference type="ARBA" id="ARBA00048539"/>
    </source>
</evidence>
<dbReference type="EC" id="6.3.4.19" evidence="7"/>
<dbReference type="CDD" id="cd01992">
    <property type="entry name" value="TilS_N"/>
    <property type="match status" value="1"/>
</dbReference>
<dbReference type="GO" id="GO:0005524">
    <property type="term" value="F:ATP binding"/>
    <property type="evidence" value="ECO:0007669"/>
    <property type="project" value="UniProtKB-UniRule"/>
</dbReference>
<comment type="subcellular location">
    <subcellularLocation>
        <location evidence="7">Cytoplasm</location>
    </subcellularLocation>
</comment>
<dbReference type="FunFam" id="3.40.50.620:FF:000173">
    <property type="entry name" value="tRNA(Ile)-lysidine synthase"/>
    <property type="match status" value="1"/>
</dbReference>
<dbReference type="GO" id="GO:0006400">
    <property type="term" value="P:tRNA modification"/>
    <property type="evidence" value="ECO:0007669"/>
    <property type="project" value="UniProtKB-UniRule"/>
</dbReference>
<keyword evidence="3 7" id="KW-0819">tRNA processing</keyword>
<evidence type="ECO:0000259" key="8">
    <source>
        <dbReference type="Pfam" id="PF01171"/>
    </source>
</evidence>
<dbReference type="NCBIfam" id="TIGR02432">
    <property type="entry name" value="lysidine_TilS_N"/>
    <property type="match status" value="1"/>
</dbReference>
<evidence type="ECO:0000256" key="5">
    <source>
        <dbReference type="ARBA" id="ARBA00022840"/>
    </source>
</evidence>
<evidence type="ECO:0000313" key="10">
    <source>
        <dbReference type="EMBL" id="STI19658.1"/>
    </source>
</evidence>
<dbReference type="SUPFAM" id="SSF82829">
    <property type="entry name" value="MesJ substrate recognition domain-like"/>
    <property type="match status" value="1"/>
</dbReference>
<dbReference type="InterPro" id="IPR012094">
    <property type="entry name" value="tRNA_Ile_lys_synt"/>
</dbReference>
<dbReference type="HAMAP" id="MF_01161">
    <property type="entry name" value="tRNA_Ile_lys_synt"/>
    <property type="match status" value="1"/>
</dbReference>
<reference evidence="10 11" key="1">
    <citation type="submission" date="2018-06" db="EMBL/GenBank/DDBJ databases">
        <authorList>
            <consortium name="Pathogen Informatics"/>
            <person name="Doyle S."/>
        </authorList>
    </citation>
    <scope>NUCLEOTIDE SEQUENCE [LARGE SCALE GENOMIC DNA]</scope>
    <source>
        <strain evidence="10 11">NCTC10865</strain>
    </source>
</reference>
<accession>A0A376RNM2</accession>
<dbReference type="SUPFAM" id="SSF52402">
    <property type="entry name" value="Adenine nucleotide alpha hydrolases-like"/>
    <property type="match status" value="1"/>
</dbReference>